<gene>
    <name evidence="2" type="ORF">AOG27_10900</name>
</gene>
<organism evidence="2 3">
    <name type="scientific">Pseudoalteromonas lipolytica</name>
    <dbReference type="NCBI Taxonomy" id="570156"/>
    <lineage>
        <taxon>Bacteria</taxon>
        <taxon>Pseudomonadati</taxon>
        <taxon>Pseudomonadota</taxon>
        <taxon>Gammaproteobacteria</taxon>
        <taxon>Alteromonadales</taxon>
        <taxon>Pseudoalteromonadaceae</taxon>
        <taxon>Pseudoalteromonas</taxon>
    </lineage>
</organism>
<proteinExistence type="predicted"/>
<keyword evidence="1" id="KW-0732">Signal</keyword>
<feature type="chain" id="PRO_5006138536" description="DUF2059 domain-containing protein" evidence="1">
    <location>
        <begin position="21"/>
        <end position="137"/>
    </location>
</feature>
<dbReference type="RefSeq" id="WP_054553047.1">
    <property type="nucleotide sequence ID" value="NZ_LJTC01000006.1"/>
</dbReference>
<evidence type="ECO:0000313" key="2">
    <source>
        <dbReference type="EMBL" id="KPM83588.1"/>
    </source>
</evidence>
<dbReference type="Proteomes" id="UP000050378">
    <property type="component" value="Unassembled WGS sequence"/>
</dbReference>
<evidence type="ECO:0008006" key="4">
    <source>
        <dbReference type="Google" id="ProtNLM"/>
    </source>
</evidence>
<evidence type="ECO:0000313" key="3">
    <source>
        <dbReference type="Proteomes" id="UP000050378"/>
    </source>
</evidence>
<sequence length="137" mass="15096">MRVCLLILFSLPFIVCSAQSEPNAELEFERFYNALKMDEIFNGLGGIVEIDTKQILADTLKDLPESQKQLLINAMGTSVLAEPTDMSAAKMAFKLKILSLLSPQELKIAADFYSTNIGLKAHRAIIEAEVAASNFLD</sequence>
<protein>
    <recommendedName>
        <fullName evidence="4">DUF2059 domain-containing protein</fullName>
    </recommendedName>
</protein>
<dbReference type="OrthoDB" id="6402301at2"/>
<comment type="caution">
    <text evidence="2">The sequence shown here is derived from an EMBL/GenBank/DDBJ whole genome shotgun (WGS) entry which is preliminary data.</text>
</comment>
<accession>A0A0P7EJY8</accession>
<dbReference type="PATRIC" id="fig|570156.3.peg.3265"/>
<evidence type="ECO:0000256" key="1">
    <source>
        <dbReference type="SAM" id="SignalP"/>
    </source>
</evidence>
<reference evidence="2 3" key="1">
    <citation type="submission" date="2015-09" db="EMBL/GenBank/DDBJ databases">
        <title>Draft Genome Sequence of Pseudoalteromonas lipolytica UCD-48B.</title>
        <authorList>
            <person name="Krusor M."/>
            <person name="Coil D.A."/>
            <person name="Lang J.M."/>
            <person name="Eisen J.A."/>
            <person name="Alexiev A."/>
        </authorList>
    </citation>
    <scope>NUCLEOTIDE SEQUENCE [LARGE SCALE GENOMIC DNA]</scope>
    <source>
        <strain evidence="2 3">UCD-48B</strain>
    </source>
</reference>
<dbReference type="EMBL" id="LJTC01000006">
    <property type="protein sequence ID" value="KPM83588.1"/>
    <property type="molecule type" value="Genomic_DNA"/>
</dbReference>
<feature type="signal peptide" evidence="1">
    <location>
        <begin position="1"/>
        <end position="20"/>
    </location>
</feature>
<dbReference type="AlphaFoldDB" id="A0A0P7EJY8"/>
<dbReference type="STRING" id="570156.AOG27_10900"/>
<name>A0A0P7EJY8_9GAMM</name>